<dbReference type="KEGG" id="goy:GLS_c10770"/>
<reference evidence="8 9" key="1">
    <citation type="journal article" date="2015" name="Appl. Microbiol. Biotechnol.">
        <title>The consequence of an additional NADH dehydrogenase paralog on the growth of Gluconobacter oxydans DSM3504.</title>
        <authorList>
            <person name="Kostner D."/>
            <person name="Luchterhand B."/>
            <person name="Junker A."/>
            <person name="Volland S."/>
            <person name="Daniel R."/>
            <person name="Buchs J."/>
            <person name="Liebl W."/>
            <person name="Ehrenreich A."/>
        </authorList>
    </citation>
    <scope>NUCLEOTIDE SEQUENCE [LARGE SCALE GENOMIC DNA]</scope>
    <source>
        <strain evidence="8">DSM 3504</strain>
    </source>
</reference>
<dbReference type="Gene3D" id="3.30.1150.10">
    <property type="match status" value="1"/>
</dbReference>
<keyword evidence="2 6" id="KW-0812">Transmembrane</keyword>
<name>A0A067Z3Z4_GLUOY</name>
<dbReference type="InterPro" id="IPR006260">
    <property type="entry name" value="TonB/TolA_C"/>
</dbReference>
<dbReference type="Pfam" id="PF03544">
    <property type="entry name" value="TonB_C"/>
    <property type="match status" value="1"/>
</dbReference>
<evidence type="ECO:0000313" key="9">
    <source>
        <dbReference type="Proteomes" id="UP000031656"/>
    </source>
</evidence>
<dbReference type="SUPFAM" id="SSF74653">
    <property type="entry name" value="TolA/TonB C-terminal domain"/>
    <property type="match status" value="1"/>
</dbReference>
<organism evidence="8 9">
    <name type="scientific">Gluconobacter oxydans DSM 3504</name>
    <dbReference type="NCBI Taxonomy" id="1288313"/>
    <lineage>
        <taxon>Bacteria</taxon>
        <taxon>Pseudomonadati</taxon>
        <taxon>Pseudomonadota</taxon>
        <taxon>Alphaproteobacteria</taxon>
        <taxon>Acetobacterales</taxon>
        <taxon>Acetobacteraceae</taxon>
        <taxon>Gluconobacter</taxon>
    </lineage>
</organism>
<accession>A0A067Z3Z4</accession>
<dbReference type="GeneID" id="56906770"/>
<dbReference type="Proteomes" id="UP000031656">
    <property type="component" value="Chromosome"/>
</dbReference>
<evidence type="ECO:0000259" key="7">
    <source>
        <dbReference type="PROSITE" id="PS52015"/>
    </source>
</evidence>
<keyword evidence="3 6" id="KW-1133">Transmembrane helix</keyword>
<gene>
    <name evidence="8" type="ORF">GLS_c10770</name>
</gene>
<dbReference type="AlphaFoldDB" id="A0A067Z3Z4"/>
<dbReference type="RefSeq" id="WP_052327478.1">
    <property type="nucleotide sequence ID" value="NZ_CP004373.1"/>
</dbReference>
<comment type="subcellular location">
    <subcellularLocation>
        <location evidence="1">Membrane</location>
        <topology evidence="1">Single-pass membrane protein</topology>
    </subcellularLocation>
</comment>
<sequence>MDDPLSRHHDPDLPPRMEPEQGPQPELQPCPEPDANGRRRQPPVWFLLPVLCICLFQVAVLVPQIAHLNIGPGRFFGISNHQDNTHAARLNRAVSGTPRYPQDMVDRHIEDHVTVACTIDAQGHSHDCLVQEGHYAELNQAARDYVVQASYFPAMRNGHPVSSHYRMHFNFLIPPDR</sequence>
<proteinExistence type="predicted"/>
<dbReference type="EMBL" id="CP004373">
    <property type="protein sequence ID" value="AHK70984.1"/>
    <property type="molecule type" value="Genomic_DNA"/>
</dbReference>
<evidence type="ECO:0000256" key="6">
    <source>
        <dbReference type="SAM" id="Phobius"/>
    </source>
</evidence>
<protein>
    <recommendedName>
        <fullName evidence="7">TonB C-terminal domain-containing protein</fullName>
    </recommendedName>
</protein>
<evidence type="ECO:0000313" key="8">
    <source>
        <dbReference type="EMBL" id="AHK70984.1"/>
    </source>
</evidence>
<evidence type="ECO:0000256" key="3">
    <source>
        <dbReference type="ARBA" id="ARBA00022989"/>
    </source>
</evidence>
<evidence type="ECO:0000256" key="2">
    <source>
        <dbReference type="ARBA" id="ARBA00022692"/>
    </source>
</evidence>
<dbReference type="NCBIfam" id="TIGR01352">
    <property type="entry name" value="tonB_Cterm"/>
    <property type="match status" value="1"/>
</dbReference>
<dbReference type="GO" id="GO:0055085">
    <property type="term" value="P:transmembrane transport"/>
    <property type="evidence" value="ECO:0007669"/>
    <property type="project" value="InterPro"/>
</dbReference>
<feature type="region of interest" description="Disordered" evidence="5">
    <location>
        <begin position="1"/>
        <end position="36"/>
    </location>
</feature>
<evidence type="ECO:0000256" key="5">
    <source>
        <dbReference type="SAM" id="MobiDB-lite"/>
    </source>
</evidence>
<dbReference type="HOGENOM" id="CLU_1537936_0_0_5"/>
<keyword evidence="4 6" id="KW-0472">Membrane</keyword>
<dbReference type="PROSITE" id="PS52015">
    <property type="entry name" value="TONB_CTD"/>
    <property type="match status" value="1"/>
</dbReference>
<dbReference type="GO" id="GO:0016020">
    <property type="term" value="C:membrane"/>
    <property type="evidence" value="ECO:0007669"/>
    <property type="project" value="UniProtKB-SubCell"/>
</dbReference>
<dbReference type="InterPro" id="IPR037682">
    <property type="entry name" value="TonB_C"/>
</dbReference>
<feature type="domain" description="TonB C-terminal" evidence="7">
    <location>
        <begin position="85"/>
        <end position="177"/>
    </location>
</feature>
<feature type="transmembrane region" description="Helical" evidence="6">
    <location>
        <begin position="44"/>
        <end position="66"/>
    </location>
</feature>
<evidence type="ECO:0000256" key="1">
    <source>
        <dbReference type="ARBA" id="ARBA00004167"/>
    </source>
</evidence>
<evidence type="ECO:0000256" key="4">
    <source>
        <dbReference type="ARBA" id="ARBA00023136"/>
    </source>
</evidence>
<feature type="compositionally biased region" description="Basic and acidic residues" evidence="5">
    <location>
        <begin position="1"/>
        <end position="19"/>
    </location>
</feature>